<sequence length="57" mass="6852">MGRRSIQIIQNKEPLETFLDKQKNCPNIEQFKIKKTTLFLFHYHGILNIFALELSRF</sequence>
<reference evidence="2" key="1">
    <citation type="submission" date="2016-11" db="EMBL/GenBank/DDBJ databases">
        <authorList>
            <person name="Varghese N."/>
            <person name="Submissions S."/>
        </authorList>
    </citation>
    <scope>NUCLEOTIDE SEQUENCE [LARGE SCALE GENOMIC DNA]</scope>
    <source>
        <strain evidence="2">UWOS</strain>
    </source>
</reference>
<evidence type="ECO:0000313" key="1">
    <source>
        <dbReference type="EMBL" id="SHK54492.1"/>
    </source>
</evidence>
<gene>
    <name evidence="1" type="ORF">SAMN05720469_10967</name>
</gene>
<name>A0A1M6TBR2_9BACT</name>
<keyword evidence="2" id="KW-1185">Reference proteome</keyword>
<accession>A0A1M6TBR2</accession>
<evidence type="ECO:0000313" key="2">
    <source>
        <dbReference type="Proteomes" id="UP000184275"/>
    </source>
</evidence>
<protein>
    <submittedName>
        <fullName evidence="1">Uncharacterized protein</fullName>
    </submittedName>
</protein>
<dbReference type="AlphaFoldDB" id="A0A1M6TBR2"/>
<dbReference type="Proteomes" id="UP000184275">
    <property type="component" value="Unassembled WGS sequence"/>
</dbReference>
<proteinExistence type="predicted"/>
<dbReference type="EMBL" id="FRAW01000009">
    <property type="protein sequence ID" value="SHK54492.1"/>
    <property type="molecule type" value="Genomic_DNA"/>
</dbReference>
<organism evidence="1 2">
    <name type="scientific">Fibrobacter intestinalis</name>
    <dbReference type="NCBI Taxonomy" id="28122"/>
    <lineage>
        <taxon>Bacteria</taxon>
        <taxon>Pseudomonadati</taxon>
        <taxon>Fibrobacterota</taxon>
        <taxon>Fibrobacteria</taxon>
        <taxon>Fibrobacterales</taxon>
        <taxon>Fibrobacteraceae</taxon>
        <taxon>Fibrobacter</taxon>
    </lineage>
</organism>